<gene>
    <name evidence="11" type="ORF">BT63DRAFT_449952</name>
</gene>
<dbReference type="PANTHER" id="PTHR12830:SF9">
    <property type="entry name" value="ANAPHASE-PROMOTING COMPLEX SUBUNIT 5"/>
    <property type="match status" value="1"/>
</dbReference>
<dbReference type="OrthoDB" id="2504561at2759"/>
<evidence type="ECO:0000256" key="8">
    <source>
        <dbReference type="ARBA" id="ARBA00045696"/>
    </source>
</evidence>
<accession>A0A6A6URP9</accession>
<dbReference type="GO" id="GO:0045842">
    <property type="term" value="P:positive regulation of mitotic metaphase/anaphase transition"/>
    <property type="evidence" value="ECO:0007669"/>
    <property type="project" value="TreeGrafter"/>
</dbReference>
<dbReference type="GO" id="GO:0031145">
    <property type="term" value="P:anaphase-promoting complex-dependent catabolic process"/>
    <property type="evidence" value="ECO:0007669"/>
    <property type="project" value="TreeGrafter"/>
</dbReference>
<evidence type="ECO:0000259" key="10">
    <source>
        <dbReference type="Pfam" id="PF12862"/>
    </source>
</evidence>
<evidence type="ECO:0000256" key="6">
    <source>
        <dbReference type="ARBA" id="ARBA00023306"/>
    </source>
</evidence>
<dbReference type="InterPro" id="IPR037679">
    <property type="entry name" value="Apc5"/>
</dbReference>
<evidence type="ECO:0000256" key="5">
    <source>
        <dbReference type="ARBA" id="ARBA00022786"/>
    </source>
</evidence>
<organism evidence="11 12">
    <name type="scientific">Microthyrium microscopicum</name>
    <dbReference type="NCBI Taxonomy" id="703497"/>
    <lineage>
        <taxon>Eukaryota</taxon>
        <taxon>Fungi</taxon>
        <taxon>Dikarya</taxon>
        <taxon>Ascomycota</taxon>
        <taxon>Pezizomycotina</taxon>
        <taxon>Dothideomycetes</taxon>
        <taxon>Dothideomycetes incertae sedis</taxon>
        <taxon>Microthyriales</taxon>
        <taxon>Microthyriaceae</taxon>
        <taxon>Microthyrium</taxon>
    </lineage>
</organism>
<dbReference type="Proteomes" id="UP000799302">
    <property type="component" value="Unassembled WGS sequence"/>
</dbReference>
<evidence type="ECO:0000256" key="1">
    <source>
        <dbReference type="ARBA" id="ARBA00007450"/>
    </source>
</evidence>
<evidence type="ECO:0000256" key="4">
    <source>
        <dbReference type="ARBA" id="ARBA00022776"/>
    </source>
</evidence>
<dbReference type="SUPFAM" id="SSF48452">
    <property type="entry name" value="TPR-like"/>
    <property type="match status" value="1"/>
</dbReference>
<keyword evidence="5" id="KW-0833">Ubl conjugation pathway</keyword>
<dbReference type="GO" id="GO:0070979">
    <property type="term" value="P:protein K11-linked ubiquitination"/>
    <property type="evidence" value="ECO:0007669"/>
    <property type="project" value="TreeGrafter"/>
</dbReference>
<dbReference type="GO" id="GO:0051301">
    <property type="term" value="P:cell division"/>
    <property type="evidence" value="ECO:0007669"/>
    <property type="project" value="UniProtKB-KW"/>
</dbReference>
<keyword evidence="12" id="KW-1185">Reference proteome</keyword>
<keyword evidence="4" id="KW-0498">Mitosis</keyword>
<dbReference type="InterPro" id="IPR026000">
    <property type="entry name" value="Apc5_dom"/>
</dbReference>
<name>A0A6A6URP9_9PEZI</name>
<dbReference type="InterPro" id="IPR011990">
    <property type="entry name" value="TPR-like_helical_dom_sf"/>
</dbReference>
<evidence type="ECO:0000256" key="9">
    <source>
        <dbReference type="SAM" id="SignalP"/>
    </source>
</evidence>
<feature type="domain" description="Anaphase-promoting complex subunit 5" evidence="10">
    <location>
        <begin position="268"/>
        <end position="356"/>
    </location>
</feature>
<dbReference type="UniPathway" id="UPA00143"/>
<evidence type="ECO:0000256" key="3">
    <source>
        <dbReference type="ARBA" id="ARBA00022618"/>
    </source>
</evidence>
<dbReference type="Gene3D" id="1.25.40.10">
    <property type="entry name" value="Tetratricopeptide repeat domain"/>
    <property type="match status" value="1"/>
</dbReference>
<evidence type="ECO:0000313" key="12">
    <source>
        <dbReference type="Proteomes" id="UP000799302"/>
    </source>
</evidence>
<feature type="signal peptide" evidence="9">
    <location>
        <begin position="1"/>
        <end position="22"/>
    </location>
</feature>
<keyword evidence="9" id="KW-0732">Signal</keyword>
<proteinExistence type="inferred from homology"/>
<dbReference type="AlphaFoldDB" id="A0A6A6URP9"/>
<reference evidence="11" key="1">
    <citation type="journal article" date="2020" name="Stud. Mycol.">
        <title>101 Dothideomycetes genomes: a test case for predicting lifestyles and emergence of pathogens.</title>
        <authorList>
            <person name="Haridas S."/>
            <person name="Albert R."/>
            <person name="Binder M."/>
            <person name="Bloem J."/>
            <person name="Labutti K."/>
            <person name="Salamov A."/>
            <person name="Andreopoulos B."/>
            <person name="Baker S."/>
            <person name="Barry K."/>
            <person name="Bills G."/>
            <person name="Bluhm B."/>
            <person name="Cannon C."/>
            <person name="Castanera R."/>
            <person name="Culley D."/>
            <person name="Daum C."/>
            <person name="Ezra D."/>
            <person name="Gonzalez J."/>
            <person name="Henrissat B."/>
            <person name="Kuo A."/>
            <person name="Liang C."/>
            <person name="Lipzen A."/>
            <person name="Lutzoni F."/>
            <person name="Magnuson J."/>
            <person name="Mondo S."/>
            <person name="Nolan M."/>
            <person name="Ohm R."/>
            <person name="Pangilinan J."/>
            <person name="Park H.-J."/>
            <person name="Ramirez L."/>
            <person name="Alfaro M."/>
            <person name="Sun H."/>
            <person name="Tritt A."/>
            <person name="Yoshinaga Y."/>
            <person name="Zwiers L.-H."/>
            <person name="Turgeon B."/>
            <person name="Goodwin S."/>
            <person name="Spatafora J."/>
            <person name="Crous P."/>
            <person name="Grigoriev I."/>
        </authorList>
    </citation>
    <scope>NUCLEOTIDE SEQUENCE</scope>
    <source>
        <strain evidence="11">CBS 115976</strain>
    </source>
</reference>
<dbReference type="Pfam" id="PF12862">
    <property type="entry name" value="ANAPC5"/>
    <property type="match status" value="1"/>
</dbReference>
<protein>
    <recommendedName>
        <fullName evidence="2">Anaphase-promoting complex subunit 5</fullName>
    </recommendedName>
    <alternativeName>
        <fullName evidence="7">Cyclosome subunit 5</fullName>
    </alternativeName>
</protein>
<keyword evidence="6" id="KW-0131">Cell cycle</keyword>
<comment type="function">
    <text evidence="8">Component of the anaphase promoting complex/cyclosome (APC/C), a cell cycle-regulated E3 ubiquitin ligase that controls progression through mitosis and the G1 phase of the cell cycle. The APC/C complex acts by mediating ubiquitination and subsequent degradation of target proteins: it mainly mediates the formation of 'Lys-11'-linked polyubiquitin chains and, to a lower extent, the formation of 'Lys-48'- and 'Lys-63'-linked polyubiquitin chains. The APC/C complex catalyzes assembly of branched 'Lys-11'-/'Lys-48'-linked branched ubiquitin chains on target proteins.</text>
</comment>
<keyword evidence="3" id="KW-0132">Cell division</keyword>
<evidence type="ECO:0000256" key="2">
    <source>
        <dbReference type="ARBA" id="ARBA00016066"/>
    </source>
</evidence>
<comment type="similarity">
    <text evidence="1">Belongs to the APC5 family.</text>
</comment>
<dbReference type="PANTHER" id="PTHR12830">
    <property type="entry name" value="ANAPHASE-PROMOTING COMPLEX SUBUNIT 5"/>
    <property type="match status" value="1"/>
</dbReference>
<sequence>MSRYLTASKVGLLVLVILYTDSDVPTQAIIPILRFITSRVIPQSVSDSDGSKPISSPSLLLSVDDFERCLKPFPVTAGLPGRNLYDKYVEKLWALNNLHVLHEFFRDLKNVLVDPKSPSPPAAQAGSGRNVIQLARVSPLGVFVRRAQLEFARLQFDDTVKIWEAFVKFRAPSERTLQRRTSTATTLTFDNNLSALHISPDSALINAVYPNFQQVKSKPEDLSTEEMEKLLEFQIEKLQRLGNRLPDEVRDTCKHMLLRSAAVPSLAHFVKFFDAWRAGDYTTSFESLHRYFDYTMHTRDRSFYQYALLHMAILEADFGCFSEAVAAINETISTARENQDMNCLNFSLSWLNNLARTYPKEVKRAGVSIAVGSEREGLAYLKSKAKEMKLPNLLSSTLLNESKWILSMGDSVPQAFERVYQAGHLNVMHDFQNMFGSQLLVTGTIYGRLGFNQVSESYCDVLLDCYRYCSPVDEVLRASCRKAHSAVQLGFYKRATSILEDLQPLVRRNLRSTQYLMTYSALMRLKHALRKHDLDAAAYLLEQLSPTGSSTTIDPDLSFQVSLLKIDYLKRLGSFDAAYNTIEDLADQLKADDADIYQRIHVMVLKALLFDTIGKPQKGFSIAMRAANAAWQARIIPALWEAWGAVANILGALGEFDAERKVLEGIIPQALGCGDLALCAQLYCWQADACMGLAGVANDSQRVRGSWMTKADMYLDRAMSYYKRIEDVRGECDCMSKKSTIASARGDAGLAEDWARRYIALYDTHLKAIHDSDDEGDGE</sequence>
<dbReference type="EMBL" id="MU004230">
    <property type="protein sequence ID" value="KAF2674965.1"/>
    <property type="molecule type" value="Genomic_DNA"/>
</dbReference>
<evidence type="ECO:0000256" key="7">
    <source>
        <dbReference type="ARBA" id="ARBA00031069"/>
    </source>
</evidence>
<feature type="chain" id="PRO_5025525384" description="Anaphase-promoting complex subunit 5" evidence="9">
    <location>
        <begin position="23"/>
        <end position="779"/>
    </location>
</feature>
<evidence type="ECO:0000313" key="11">
    <source>
        <dbReference type="EMBL" id="KAF2674965.1"/>
    </source>
</evidence>
<dbReference type="GO" id="GO:0005680">
    <property type="term" value="C:anaphase-promoting complex"/>
    <property type="evidence" value="ECO:0007669"/>
    <property type="project" value="InterPro"/>
</dbReference>